<dbReference type="InterPro" id="IPR027417">
    <property type="entry name" value="P-loop_NTPase"/>
</dbReference>
<dbReference type="Gene3D" id="3.40.50.300">
    <property type="entry name" value="P-loop containing nucleotide triphosphate hydrolases"/>
    <property type="match status" value="1"/>
</dbReference>
<dbReference type="PROSITE" id="PS00211">
    <property type="entry name" value="ABC_TRANSPORTER_1"/>
    <property type="match status" value="1"/>
</dbReference>
<dbReference type="EMBL" id="JACXYY010000003">
    <property type="protein sequence ID" value="MBD3914470.1"/>
    <property type="molecule type" value="Genomic_DNA"/>
</dbReference>
<protein>
    <submittedName>
        <fullName evidence="6">ATP-binding cassette domain-containing protein</fullName>
    </submittedName>
</protein>
<keyword evidence="7" id="KW-1185">Reference proteome</keyword>
<dbReference type="PANTHER" id="PTHR43776">
    <property type="entry name" value="TRANSPORT ATP-BINDING PROTEIN"/>
    <property type="match status" value="1"/>
</dbReference>
<dbReference type="InterPro" id="IPR003593">
    <property type="entry name" value="AAA+_ATPase"/>
</dbReference>
<comment type="caution">
    <text evidence="6">The sequence shown here is derived from an EMBL/GenBank/DDBJ whole genome shotgun (WGS) entry which is preliminary data.</text>
</comment>
<dbReference type="InterPro" id="IPR013563">
    <property type="entry name" value="Oligopep_ABC_C"/>
</dbReference>
<proteinExistence type="inferred from homology"/>
<dbReference type="Proteomes" id="UP000649289">
    <property type="component" value="Unassembled WGS sequence"/>
</dbReference>
<dbReference type="Pfam" id="PF08352">
    <property type="entry name" value="oligo_HPY"/>
    <property type="match status" value="1"/>
</dbReference>
<dbReference type="PANTHER" id="PTHR43776:SF7">
    <property type="entry name" value="D,D-DIPEPTIDE TRANSPORT ATP-BINDING PROTEIN DDPF-RELATED"/>
    <property type="match status" value="1"/>
</dbReference>
<accession>A0ABR8MFX4</accession>
<name>A0ABR8MFX4_9ACTN</name>
<keyword evidence="4 6" id="KW-0067">ATP-binding</keyword>
<evidence type="ECO:0000256" key="1">
    <source>
        <dbReference type="ARBA" id="ARBA00005417"/>
    </source>
</evidence>
<evidence type="ECO:0000256" key="2">
    <source>
        <dbReference type="ARBA" id="ARBA00022448"/>
    </source>
</evidence>
<keyword evidence="3" id="KW-0547">Nucleotide-binding</keyword>
<dbReference type="Pfam" id="PF00005">
    <property type="entry name" value="ABC_tran"/>
    <property type="match status" value="1"/>
</dbReference>
<dbReference type="InterPro" id="IPR017871">
    <property type="entry name" value="ABC_transporter-like_CS"/>
</dbReference>
<dbReference type="RefSeq" id="WP_191198815.1">
    <property type="nucleotide sequence ID" value="NZ_BAAAPA010000004.1"/>
</dbReference>
<evidence type="ECO:0000313" key="7">
    <source>
        <dbReference type="Proteomes" id="UP000649289"/>
    </source>
</evidence>
<feature type="domain" description="ABC transporter" evidence="5">
    <location>
        <begin position="31"/>
        <end position="272"/>
    </location>
</feature>
<evidence type="ECO:0000256" key="3">
    <source>
        <dbReference type="ARBA" id="ARBA00022741"/>
    </source>
</evidence>
<evidence type="ECO:0000259" key="5">
    <source>
        <dbReference type="PROSITE" id="PS50893"/>
    </source>
</evidence>
<dbReference type="SUPFAM" id="SSF52540">
    <property type="entry name" value="P-loop containing nucleoside triphosphate hydrolases"/>
    <property type="match status" value="1"/>
</dbReference>
<gene>
    <name evidence="6" type="ORF">IEZ25_07570</name>
</gene>
<comment type="similarity">
    <text evidence="1">Belongs to the ABC transporter superfamily.</text>
</comment>
<dbReference type="NCBIfam" id="TIGR01727">
    <property type="entry name" value="oligo_HPY"/>
    <property type="match status" value="1"/>
</dbReference>
<dbReference type="InterPro" id="IPR003439">
    <property type="entry name" value="ABC_transporter-like_ATP-bd"/>
</dbReference>
<keyword evidence="2" id="KW-0813">Transport</keyword>
<evidence type="ECO:0000313" key="6">
    <source>
        <dbReference type="EMBL" id="MBD3914470.1"/>
    </source>
</evidence>
<sequence length="382" mass="41290">MSETPSDTTRERAADGDVLVQVSGLEVHFPIKSGIIFDRTVGHVRAVDGVDLSIHRGETYGLVGESGCGKSTLGKAILNLEPPTAGSVVFDGTDIASLKGEDLRRERKRFQMVFQDPLSSLDPRQTVESLLLEGLHAHGLDTDTSATHTRLRELMSAVGLPPAALSKYPHEFSGGQRQRVGIARALSVNPDLIVADEPVSALDVSIQAQVINLLQDLQDEFGLTYLVVAHDLAVVRHISDRIGVMYLGALVEESPARELYDVPLHPYTRALMSAVPVPDPVVEDSREQILLTGDLPSPANPPSGCRFHTRCPWRQETLCDTERPQLRVVEVAGASSGHRVACHFAEQIAAGEVTPHEVEAEIVPEGIAAPEVSTPDLPPEAY</sequence>
<dbReference type="PROSITE" id="PS50893">
    <property type="entry name" value="ABC_TRANSPORTER_2"/>
    <property type="match status" value="1"/>
</dbReference>
<dbReference type="GO" id="GO:0005524">
    <property type="term" value="F:ATP binding"/>
    <property type="evidence" value="ECO:0007669"/>
    <property type="project" value="UniProtKB-KW"/>
</dbReference>
<organism evidence="6 7">
    <name type="scientific">Nocardioides hwasunensis</name>
    <dbReference type="NCBI Taxonomy" id="397258"/>
    <lineage>
        <taxon>Bacteria</taxon>
        <taxon>Bacillati</taxon>
        <taxon>Actinomycetota</taxon>
        <taxon>Actinomycetes</taxon>
        <taxon>Propionibacteriales</taxon>
        <taxon>Nocardioidaceae</taxon>
        <taxon>Nocardioides</taxon>
    </lineage>
</organism>
<reference evidence="6 7" key="1">
    <citation type="submission" date="2020-09" db="EMBL/GenBank/DDBJ databases">
        <title>novel species in genus Nocardioides.</title>
        <authorList>
            <person name="Zhang G."/>
        </authorList>
    </citation>
    <scope>NUCLEOTIDE SEQUENCE [LARGE SCALE GENOMIC DNA]</scope>
    <source>
        <strain evidence="6 7">19197</strain>
    </source>
</reference>
<dbReference type="SMART" id="SM00382">
    <property type="entry name" value="AAA"/>
    <property type="match status" value="1"/>
</dbReference>
<dbReference type="CDD" id="cd03257">
    <property type="entry name" value="ABC_NikE_OppD_transporters"/>
    <property type="match status" value="1"/>
</dbReference>
<dbReference type="InterPro" id="IPR050319">
    <property type="entry name" value="ABC_transp_ATP-bind"/>
</dbReference>
<evidence type="ECO:0000256" key="4">
    <source>
        <dbReference type="ARBA" id="ARBA00022840"/>
    </source>
</evidence>